<gene>
    <name evidence="2" type="ORF">CU098_012846</name>
</gene>
<comment type="caution">
    <text evidence="2">The sequence shown here is derived from an EMBL/GenBank/DDBJ whole genome shotgun (WGS) entry which is preliminary data.</text>
</comment>
<feature type="region of interest" description="Disordered" evidence="1">
    <location>
        <begin position="193"/>
        <end position="308"/>
    </location>
</feature>
<evidence type="ECO:0000313" key="3">
    <source>
        <dbReference type="Proteomes" id="UP000253551"/>
    </source>
</evidence>
<dbReference type="Proteomes" id="UP000253551">
    <property type="component" value="Unassembled WGS sequence"/>
</dbReference>
<feature type="compositionally biased region" description="Polar residues" evidence="1">
    <location>
        <begin position="240"/>
        <end position="263"/>
    </location>
</feature>
<accession>A0A367KPM3</accession>
<reference evidence="2 3" key="1">
    <citation type="journal article" date="2018" name="G3 (Bethesda)">
        <title>Phylogenetic and Phylogenomic Definition of Rhizopus Species.</title>
        <authorList>
            <person name="Gryganskyi A.P."/>
            <person name="Golan J."/>
            <person name="Dolatabadi S."/>
            <person name="Mondo S."/>
            <person name="Robb S."/>
            <person name="Idnurm A."/>
            <person name="Muszewska A."/>
            <person name="Steczkiewicz K."/>
            <person name="Masonjones S."/>
            <person name="Liao H.L."/>
            <person name="Gajdeczka M.T."/>
            <person name="Anike F."/>
            <person name="Vuek A."/>
            <person name="Anishchenko I.M."/>
            <person name="Voigt K."/>
            <person name="de Hoog G.S."/>
            <person name="Smith M.E."/>
            <person name="Heitman J."/>
            <person name="Vilgalys R."/>
            <person name="Stajich J.E."/>
        </authorList>
    </citation>
    <scope>NUCLEOTIDE SEQUENCE [LARGE SCALE GENOMIC DNA]</scope>
    <source>
        <strain evidence="2 3">LSU 92-RS-03</strain>
    </source>
</reference>
<sequence>MSTTSEIYVAANALLIPNHLEFMQSGSAVKDEIVTFQAHTFVPKTVLLLYIKKSLVDTSIGKHGFNVAENQGFNVKISGYLQAQPCTFKETSTQVVLSLHVSELKVLDVGVDIPSDIQQLKKTVEAIMNAIRQVTQPSSNGKQVTEKATTEQALSKSIARQVPTEMLNKKVSTRVFTEEVFVRELKKEISREETSMIQNAENDKNVPTKTMPTKDNTSTDYVRFDEPSINPKEADKEALSETTVNKDNTSQQVPISAGTSSTMAHLPKPSQKRKTKDNHQGLHKTKQIETSRRSPRASKRPTNFKYPK</sequence>
<dbReference type="EMBL" id="PJQM01000799">
    <property type="protein sequence ID" value="RCI04070.1"/>
    <property type="molecule type" value="Genomic_DNA"/>
</dbReference>
<organism evidence="2 3">
    <name type="scientific">Rhizopus stolonifer</name>
    <name type="common">Rhizopus nigricans</name>
    <dbReference type="NCBI Taxonomy" id="4846"/>
    <lineage>
        <taxon>Eukaryota</taxon>
        <taxon>Fungi</taxon>
        <taxon>Fungi incertae sedis</taxon>
        <taxon>Mucoromycota</taxon>
        <taxon>Mucoromycotina</taxon>
        <taxon>Mucoromycetes</taxon>
        <taxon>Mucorales</taxon>
        <taxon>Mucorineae</taxon>
        <taxon>Rhizopodaceae</taxon>
        <taxon>Rhizopus</taxon>
    </lineage>
</organism>
<dbReference type="AlphaFoldDB" id="A0A367KPM3"/>
<dbReference type="OrthoDB" id="10278255at2759"/>
<feature type="compositionally biased region" description="Basic and acidic residues" evidence="1">
    <location>
        <begin position="222"/>
        <end position="239"/>
    </location>
</feature>
<evidence type="ECO:0000313" key="2">
    <source>
        <dbReference type="EMBL" id="RCI04070.1"/>
    </source>
</evidence>
<protein>
    <submittedName>
        <fullName evidence="2">Uncharacterized protein</fullName>
    </submittedName>
</protein>
<feature type="compositionally biased region" description="Basic residues" evidence="1">
    <location>
        <begin position="270"/>
        <end position="285"/>
    </location>
</feature>
<evidence type="ECO:0000256" key="1">
    <source>
        <dbReference type="SAM" id="MobiDB-lite"/>
    </source>
</evidence>
<name>A0A367KPM3_RHIST</name>
<keyword evidence="3" id="KW-1185">Reference proteome</keyword>
<proteinExistence type="predicted"/>
<feature type="compositionally biased region" description="Polar residues" evidence="1">
    <location>
        <begin position="207"/>
        <end position="220"/>
    </location>
</feature>